<comment type="subcellular location">
    <subcellularLocation>
        <location evidence="1">Membrane</location>
        <topology evidence="1">Multi-pass membrane protein</topology>
    </subcellularLocation>
</comment>
<keyword evidence="2 6" id="KW-0812">Transmembrane</keyword>
<dbReference type="PROSITE" id="PS01130">
    <property type="entry name" value="SLC26A"/>
    <property type="match status" value="1"/>
</dbReference>
<feature type="transmembrane region" description="Helical" evidence="6">
    <location>
        <begin position="384"/>
        <end position="403"/>
    </location>
</feature>
<proteinExistence type="predicted"/>
<feature type="transmembrane region" description="Helical" evidence="6">
    <location>
        <begin position="145"/>
        <end position="161"/>
    </location>
</feature>
<keyword evidence="4 6" id="KW-0472">Membrane</keyword>
<keyword evidence="3 6" id="KW-1133">Transmembrane helix</keyword>
<evidence type="ECO:0000256" key="1">
    <source>
        <dbReference type="ARBA" id="ARBA00004141"/>
    </source>
</evidence>
<dbReference type="AlphaFoldDB" id="A0AAV2HES7"/>
<dbReference type="EMBL" id="CAXITT010000100">
    <property type="protein sequence ID" value="CAL1531872.1"/>
    <property type="molecule type" value="Genomic_DNA"/>
</dbReference>
<dbReference type="NCBIfam" id="TIGR00815">
    <property type="entry name" value="sulP"/>
    <property type="match status" value="1"/>
</dbReference>
<comment type="caution">
    <text evidence="8">The sequence shown here is derived from an EMBL/GenBank/DDBJ whole genome shotgun (WGS) entry which is preliminary data.</text>
</comment>
<dbReference type="Gene3D" id="3.30.750.24">
    <property type="entry name" value="STAS domain"/>
    <property type="match status" value="1"/>
</dbReference>
<feature type="transmembrane region" description="Helical" evidence="6">
    <location>
        <begin position="462"/>
        <end position="482"/>
    </location>
</feature>
<dbReference type="PANTHER" id="PTHR11814">
    <property type="entry name" value="SULFATE TRANSPORTER"/>
    <property type="match status" value="1"/>
</dbReference>
<accession>A0AAV2HES7</accession>
<feature type="transmembrane region" description="Helical" evidence="6">
    <location>
        <begin position="229"/>
        <end position="247"/>
    </location>
</feature>
<reference evidence="8 9" key="1">
    <citation type="submission" date="2024-04" db="EMBL/GenBank/DDBJ databases">
        <authorList>
            <consortium name="Genoscope - CEA"/>
            <person name="William W."/>
        </authorList>
    </citation>
    <scope>NUCLEOTIDE SEQUENCE [LARGE SCALE GENOMIC DNA]</scope>
</reference>
<organism evidence="8 9">
    <name type="scientific">Lymnaea stagnalis</name>
    <name type="common">Great pond snail</name>
    <name type="synonym">Helix stagnalis</name>
    <dbReference type="NCBI Taxonomy" id="6523"/>
    <lineage>
        <taxon>Eukaryota</taxon>
        <taxon>Metazoa</taxon>
        <taxon>Spiralia</taxon>
        <taxon>Lophotrochozoa</taxon>
        <taxon>Mollusca</taxon>
        <taxon>Gastropoda</taxon>
        <taxon>Heterobranchia</taxon>
        <taxon>Euthyneura</taxon>
        <taxon>Panpulmonata</taxon>
        <taxon>Hygrophila</taxon>
        <taxon>Lymnaeoidea</taxon>
        <taxon>Lymnaeidae</taxon>
        <taxon>Lymnaea</taxon>
    </lineage>
</organism>
<keyword evidence="9" id="KW-1185">Reference proteome</keyword>
<dbReference type="GO" id="GO:0008271">
    <property type="term" value="F:secondary active sulfate transmembrane transporter activity"/>
    <property type="evidence" value="ECO:0007669"/>
    <property type="project" value="InterPro"/>
</dbReference>
<feature type="domain" description="STAS" evidence="7">
    <location>
        <begin position="554"/>
        <end position="677"/>
    </location>
</feature>
<feature type="transmembrane region" description="Helical" evidence="6">
    <location>
        <begin position="489"/>
        <end position="510"/>
    </location>
</feature>
<gene>
    <name evidence="8" type="ORF">GSLYS_00005967001</name>
</gene>
<evidence type="ECO:0000256" key="5">
    <source>
        <dbReference type="SAM" id="MobiDB-lite"/>
    </source>
</evidence>
<evidence type="ECO:0000256" key="6">
    <source>
        <dbReference type="SAM" id="Phobius"/>
    </source>
</evidence>
<dbReference type="InterPro" id="IPR002645">
    <property type="entry name" value="STAS_dom"/>
</dbReference>
<evidence type="ECO:0000256" key="3">
    <source>
        <dbReference type="ARBA" id="ARBA00022989"/>
    </source>
</evidence>
<feature type="compositionally biased region" description="Polar residues" evidence="5">
    <location>
        <begin position="43"/>
        <end position="59"/>
    </location>
</feature>
<sequence>MTTGFSSHRPKSYGAISRSHTEDREYLIPPPLEVDSDERDDGSYNQLPVTNGFVDNSSGPGKRGDGEYEAKGGDMGSVSIKGKVKKCCQETFTIENALNKFPIVKWLPKYRCNTFQSDLIAGITVGLTVIPQGLAYAQVADLPPQYGLYSAFVGCFVYCVLGTSKDITLGPTAILSLMTATFGTSVSPELPTGGKDPTLTIVLTMFTGLIQLVLGILKLGILVNFISYPVINAFTSAAAITIAFGQVKNIFGLKKIPDQFIYTVYETFKNLPKTKVWDMTMGLICLVVVILMKKLREIKWAGANDPDLQIPIAVLVFRKALWIIGTASNAIVVITAAGIVAIMESQGIKGDISVTGNITGGMPPVSFPKFEINNGNVTMNAGEIFSTLGAGLAIVPLLAVVETMAIGKAFARVNNYKIDPTQELIAIGVSNIVSSFFSSYPITGSFSRTAVNSQCGVRTPMGGVWTGGLVILALCVLTPWFYYIPKSALAAVIIAAVIQMVEFHTIPILWRANKWDLVPYFITFFCSLLVGIEYGILIGIGLSLFMLLYPTARPKIKFTTKHGFLIVTPMQGLNFPGAEYLEIQAMEKALEADKPMNVIFNMEHLTDLDYTAIQSLKTLMVDCEKHGIKLILANGQVHINRQVQAADIKNLTLVSTVGEAINLYTIQDDTPASVIAVEEEEPFMSSL</sequence>
<evidence type="ECO:0000313" key="9">
    <source>
        <dbReference type="Proteomes" id="UP001497497"/>
    </source>
</evidence>
<feature type="transmembrane region" description="Helical" evidence="6">
    <location>
        <begin position="168"/>
        <end position="186"/>
    </location>
</feature>
<name>A0AAV2HES7_LYMST</name>
<dbReference type="InterPro" id="IPR011547">
    <property type="entry name" value="SLC26A/SulP_dom"/>
</dbReference>
<feature type="region of interest" description="Disordered" evidence="5">
    <location>
        <begin position="1"/>
        <end position="70"/>
    </location>
</feature>
<feature type="transmembrane region" description="Helical" evidence="6">
    <location>
        <begin position="522"/>
        <end position="549"/>
    </location>
</feature>
<evidence type="ECO:0000256" key="4">
    <source>
        <dbReference type="ARBA" id="ARBA00023136"/>
    </source>
</evidence>
<protein>
    <recommendedName>
        <fullName evidence="7">STAS domain-containing protein</fullName>
    </recommendedName>
</protein>
<dbReference type="SUPFAM" id="SSF52091">
    <property type="entry name" value="SpoIIaa-like"/>
    <property type="match status" value="1"/>
</dbReference>
<evidence type="ECO:0000259" key="7">
    <source>
        <dbReference type="PROSITE" id="PS50801"/>
    </source>
</evidence>
<feature type="transmembrane region" description="Helical" evidence="6">
    <location>
        <begin position="119"/>
        <end position="139"/>
    </location>
</feature>
<evidence type="ECO:0000313" key="8">
    <source>
        <dbReference type="EMBL" id="CAL1531872.1"/>
    </source>
</evidence>
<dbReference type="Proteomes" id="UP001497497">
    <property type="component" value="Unassembled WGS sequence"/>
</dbReference>
<dbReference type="Pfam" id="PF00916">
    <property type="entry name" value="Sulfate_transp"/>
    <property type="match status" value="1"/>
</dbReference>
<feature type="transmembrane region" description="Helical" evidence="6">
    <location>
        <begin position="424"/>
        <end position="442"/>
    </location>
</feature>
<feature type="transmembrane region" description="Helical" evidence="6">
    <location>
        <begin position="320"/>
        <end position="343"/>
    </location>
</feature>
<dbReference type="InterPro" id="IPR001902">
    <property type="entry name" value="SLC26A/SulP_fam"/>
</dbReference>
<evidence type="ECO:0000256" key="2">
    <source>
        <dbReference type="ARBA" id="ARBA00022692"/>
    </source>
</evidence>
<dbReference type="Pfam" id="PF01740">
    <property type="entry name" value="STAS"/>
    <property type="match status" value="1"/>
</dbReference>
<feature type="transmembrane region" description="Helical" evidence="6">
    <location>
        <begin position="276"/>
        <end position="292"/>
    </location>
</feature>
<dbReference type="GO" id="GO:0016020">
    <property type="term" value="C:membrane"/>
    <property type="evidence" value="ECO:0007669"/>
    <property type="project" value="UniProtKB-SubCell"/>
</dbReference>
<dbReference type="CDD" id="cd07042">
    <property type="entry name" value="STAS_SulP_like_sulfate_transporter"/>
    <property type="match status" value="1"/>
</dbReference>
<dbReference type="PROSITE" id="PS50801">
    <property type="entry name" value="STAS"/>
    <property type="match status" value="1"/>
</dbReference>
<dbReference type="InterPro" id="IPR018045">
    <property type="entry name" value="S04_transporter_CS"/>
</dbReference>
<feature type="transmembrane region" description="Helical" evidence="6">
    <location>
        <begin position="198"/>
        <end position="217"/>
    </location>
</feature>
<dbReference type="InterPro" id="IPR036513">
    <property type="entry name" value="STAS_dom_sf"/>
</dbReference>